<dbReference type="Proteomes" id="UP000183253">
    <property type="component" value="Unassembled WGS sequence"/>
</dbReference>
<organism evidence="1 2">
    <name type="scientific">Alistipes timonensis JC136</name>
    <dbReference type="NCBI Taxonomy" id="1033731"/>
    <lineage>
        <taxon>Bacteria</taxon>
        <taxon>Pseudomonadati</taxon>
        <taxon>Bacteroidota</taxon>
        <taxon>Bacteroidia</taxon>
        <taxon>Bacteroidales</taxon>
        <taxon>Rikenellaceae</taxon>
        <taxon>Alistipes</taxon>
    </lineage>
</organism>
<dbReference type="EMBL" id="FNRI01000002">
    <property type="protein sequence ID" value="SEA23848.1"/>
    <property type="molecule type" value="Genomic_DNA"/>
</dbReference>
<evidence type="ECO:0000313" key="2">
    <source>
        <dbReference type="Proteomes" id="UP000183253"/>
    </source>
</evidence>
<dbReference type="STRING" id="1033731.SAMN05444145_102234"/>
<proteinExistence type="predicted"/>
<sequence length="170" mass="18632">MLCLAGALALAAASCKDEKTVTVQTICVNGLIYEVKTAIYAEEPADAEDEAAFELGLFPTEFTTPPEEEPDFYIGIDMSESLWGKTIDLSEPLDRNTLPWPYLFITAKNGGERITIDYDEDPISEKISHGSLSVTKNGDRFAVKLSVMLSDGQYISADWKGTAKKAEIPE</sequence>
<keyword evidence="2" id="KW-1185">Reference proteome</keyword>
<protein>
    <submittedName>
        <fullName evidence="1">Uncharacterized protein</fullName>
    </submittedName>
</protein>
<name>A0A1H3ZJQ9_9BACT</name>
<gene>
    <name evidence="1" type="ORF">SAMN05444145_102234</name>
</gene>
<evidence type="ECO:0000313" key="1">
    <source>
        <dbReference type="EMBL" id="SEA23848.1"/>
    </source>
</evidence>
<dbReference type="OrthoDB" id="1005283at2"/>
<reference evidence="1 2" key="1">
    <citation type="submission" date="2016-10" db="EMBL/GenBank/DDBJ databases">
        <authorList>
            <person name="de Groot N.N."/>
        </authorList>
    </citation>
    <scope>NUCLEOTIDE SEQUENCE [LARGE SCALE GENOMIC DNA]</scope>
    <source>
        <strain evidence="1 2">DSM 25383</strain>
    </source>
</reference>
<dbReference type="AlphaFoldDB" id="A0A1H3ZJQ9"/>
<accession>A0A1H3ZJQ9</accession>